<protein>
    <submittedName>
        <fullName evidence="1">Uncharacterized protein</fullName>
    </submittedName>
</protein>
<reference evidence="1" key="1">
    <citation type="journal article" date="2020" name="Stud. Mycol.">
        <title>101 Dothideomycetes genomes: a test case for predicting lifestyles and emergence of pathogens.</title>
        <authorList>
            <person name="Haridas S."/>
            <person name="Albert R."/>
            <person name="Binder M."/>
            <person name="Bloem J."/>
            <person name="Labutti K."/>
            <person name="Salamov A."/>
            <person name="Andreopoulos B."/>
            <person name="Baker S."/>
            <person name="Barry K."/>
            <person name="Bills G."/>
            <person name="Bluhm B."/>
            <person name="Cannon C."/>
            <person name="Castanera R."/>
            <person name="Culley D."/>
            <person name="Daum C."/>
            <person name="Ezra D."/>
            <person name="Gonzalez J."/>
            <person name="Henrissat B."/>
            <person name="Kuo A."/>
            <person name="Liang C."/>
            <person name="Lipzen A."/>
            <person name="Lutzoni F."/>
            <person name="Magnuson J."/>
            <person name="Mondo S."/>
            <person name="Nolan M."/>
            <person name="Ohm R."/>
            <person name="Pangilinan J."/>
            <person name="Park H.-J."/>
            <person name="Ramirez L."/>
            <person name="Alfaro M."/>
            <person name="Sun H."/>
            <person name="Tritt A."/>
            <person name="Yoshinaga Y."/>
            <person name="Zwiers L.-H."/>
            <person name="Turgeon B."/>
            <person name="Goodwin S."/>
            <person name="Spatafora J."/>
            <person name="Crous P."/>
            <person name="Grigoriev I."/>
        </authorList>
    </citation>
    <scope>NUCLEOTIDE SEQUENCE</scope>
    <source>
        <strain evidence="1">CBS 175.79</strain>
    </source>
</reference>
<dbReference type="Proteomes" id="UP000799778">
    <property type="component" value="Unassembled WGS sequence"/>
</dbReference>
<organism evidence="1 2">
    <name type="scientific">Aaosphaeria arxii CBS 175.79</name>
    <dbReference type="NCBI Taxonomy" id="1450172"/>
    <lineage>
        <taxon>Eukaryota</taxon>
        <taxon>Fungi</taxon>
        <taxon>Dikarya</taxon>
        <taxon>Ascomycota</taxon>
        <taxon>Pezizomycotina</taxon>
        <taxon>Dothideomycetes</taxon>
        <taxon>Pleosporomycetidae</taxon>
        <taxon>Pleosporales</taxon>
        <taxon>Pleosporales incertae sedis</taxon>
        <taxon>Aaosphaeria</taxon>
    </lineage>
</organism>
<name>A0A6A5XTX3_9PLEO</name>
<evidence type="ECO:0000313" key="2">
    <source>
        <dbReference type="Proteomes" id="UP000799778"/>
    </source>
</evidence>
<sequence>MLKHIHKIAFIVHDTQTYPPTKPALEFVITSTNDLRQLTRAKKRHHRQAAPSACHFLPNGHKLTEELLTLSSLIIADIVAPEKKKLLLIIATVIMDKVYPVGRKVCVIYFMPL</sequence>
<keyword evidence="2" id="KW-1185">Reference proteome</keyword>
<dbReference type="EMBL" id="ML978069">
    <property type="protein sequence ID" value="KAF2016403.1"/>
    <property type="molecule type" value="Genomic_DNA"/>
</dbReference>
<proteinExistence type="predicted"/>
<dbReference type="AlphaFoldDB" id="A0A6A5XTX3"/>
<dbReference type="RefSeq" id="XP_033384742.1">
    <property type="nucleotide sequence ID" value="XM_033533149.1"/>
</dbReference>
<dbReference type="GeneID" id="54290546"/>
<gene>
    <name evidence="1" type="ORF">BU24DRAFT_481007</name>
</gene>
<accession>A0A6A5XTX3</accession>
<evidence type="ECO:0000313" key="1">
    <source>
        <dbReference type="EMBL" id="KAF2016403.1"/>
    </source>
</evidence>